<dbReference type="Pfam" id="PF12697">
    <property type="entry name" value="Abhydrolase_6"/>
    <property type="match status" value="1"/>
</dbReference>
<dbReference type="RefSeq" id="WP_015178040.1">
    <property type="nucleotide sequence ID" value="NC_019729.1"/>
</dbReference>
<dbReference type="PANTHER" id="PTHR46438">
    <property type="entry name" value="ALPHA/BETA-HYDROLASES SUPERFAMILY PROTEIN"/>
    <property type="match status" value="1"/>
</dbReference>
<dbReference type="AlphaFoldDB" id="K9VNI2"/>
<dbReference type="HOGENOM" id="CLU_081870_0_0_3"/>
<dbReference type="Proteomes" id="UP000010478">
    <property type="component" value="Chromosome"/>
</dbReference>
<dbReference type="PATRIC" id="fig|179408.3.peg.5594"/>
<dbReference type="InterPro" id="IPR029058">
    <property type="entry name" value="AB_hydrolase_fold"/>
</dbReference>
<feature type="domain" description="AB hydrolase-1" evidence="1">
    <location>
        <begin position="47"/>
        <end position="307"/>
    </location>
</feature>
<proteinExistence type="predicted"/>
<dbReference type="PANTHER" id="PTHR46438:SF2">
    <property type="entry name" value="ALPHA_BETA-HYDROLASES SUPERFAMILY PROTEIN"/>
    <property type="match status" value="1"/>
</dbReference>
<evidence type="ECO:0000313" key="2">
    <source>
        <dbReference type="EMBL" id="AFZ08800.1"/>
    </source>
</evidence>
<dbReference type="OrthoDB" id="505769at2"/>
<protein>
    <recommendedName>
        <fullName evidence="1">AB hydrolase-1 domain-containing protein</fullName>
    </recommendedName>
</protein>
<dbReference type="SUPFAM" id="SSF53474">
    <property type="entry name" value="alpha/beta-Hydrolases"/>
    <property type="match status" value="1"/>
</dbReference>
<evidence type="ECO:0000259" key="1">
    <source>
        <dbReference type="Pfam" id="PF12697"/>
    </source>
</evidence>
<dbReference type="EMBL" id="CP003614">
    <property type="protein sequence ID" value="AFZ08800.1"/>
    <property type="molecule type" value="Genomic_DNA"/>
</dbReference>
<dbReference type="KEGG" id="oni:Osc7112_4504"/>
<sequence length="322" mass="36000">MQPPYSTQDFSTISSIKSPTLFYEWQNYRCAYEVYKPTTATEDSIPLLLIHPIGVGLSRIFWHRFCESWYKAGNSNPIYNPDLLGCGDCEMPAVACYPDDWAAQLQYFLETAVKKPAIVLVQGALLSVGLALAKMQQESGSNFIRGLVLAGPPAWAVMNKHSTETQQRIVWNLLNSPLGNAFYRYARRAEFLRSFSIKQLFGDAAKVDSEWLDALQAGAANPDSRHAVFSFLAGFWRQDYSSTIQKFDRPALVVMGEKASSISQEGKEEKPDERLAQYLAAFPNGEGLLMPGRNVLPYESTAEFVAAVAEFVNKLNTNSIFF</sequence>
<dbReference type="Gene3D" id="3.40.50.1820">
    <property type="entry name" value="alpha/beta hydrolase"/>
    <property type="match status" value="1"/>
</dbReference>
<name>K9VNI2_9CYAN</name>
<organism evidence="2 3">
    <name type="scientific">Phormidium nigroviride PCC 7112</name>
    <dbReference type="NCBI Taxonomy" id="179408"/>
    <lineage>
        <taxon>Bacteria</taxon>
        <taxon>Bacillati</taxon>
        <taxon>Cyanobacteriota</taxon>
        <taxon>Cyanophyceae</taxon>
        <taxon>Oscillatoriophycideae</taxon>
        <taxon>Oscillatoriales</taxon>
        <taxon>Oscillatoriaceae</taxon>
        <taxon>Phormidium</taxon>
    </lineage>
</organism>
<keyword evidence="3" id="KW-1185">Reference proteome</keyword>
<accession>K9VNI2</accession>
<reference evidence="2 3" key="1">
    <citation type="submission" date="2012-05" db="EMBL/GenBank/DDBJ databases">
        <title>Finished chromosome of genome of Oscillatoria sp. PCC 7112.</title>
        <authorList>
            <consortium name="US DOE Joint Genome Institute"/>
            <person name="Gugger M."/>
            <person name="Coursin T."/>
            <person name="Rippka R."/>
            <person name="Tandeau De Marsac N."/>
            <person name="Huntemann M."/>
            <person name="Wei C.-L."/>
            <person name="Han J."/>
            <person name="Detter J.C."/>
            <person name="Han C."/>
            <person name="Tapia R."/>
            <person name="Davenport K."/>
            <person name="Daligault H."/>
            <person name="Erkkila T."/>
            <person name="Gu W."/>
            <person name="Munk A.C.C."/>
            <person name="Teshima H."/>
            <person name="Xu Y."/>
            <person name="Chain P."/>
            <person name="Chen A."/>
            <person name="Krypides N."/>
            <person name="Mavromatis K."/>
            <person name="Markowitz V."/>
            <person name="Szeto E."/>
            <person name="Ivanova N."/>
            <person name="Mikhailova N."/>
            <person name="Ovchinnikova G."/>
            <person name="Pagani I."/>
            <person name="Pati A."/>
            <person name="Goodwin L."/>
            <person name="Peters L."/>
            <person name="Pitluck S."/>
            <person name="Woyke T."/>
            <person name="Kerfeld C."/>
        </authorList>
    </citation>
    <scope>NUCLEOTIDE SEQUENCE [LARGE SCALE GENOMIC DNA]</scope>
    <source>
        <strain evidence="2 3">PCC 7112</strain>
    </source>
</reference>
<dbReference type="STRING" id="179408.Osc7112_4504"/>
<evidence type="ECO:0000313" key="3">
    <source>
        <dbReference type="Proteomes" id="UP000010478"/>
    </source>
</evidence>
<gene>
    <name evidence="2" type="ORF">Osc7112_4504</name>
</gene>
<dbReference type="eggNOG" id="COG0596">
    <property type="taxonomic scope" value="Bacteria"/>
</dbReference>
<dbReference type="InterPro" id="IPR000073">
    <property type="entry name" value="AB_hydrolase_1"/>
</dbReference>